<feature type="domain" description="Cadherin" evidence="4">
    <location>
        <begin position="549"/>
        <end position="641"/>
    </location>
</feature>
<dbReference type="OrthoDB" id="9807519at2"/>
<dbReference type="SMART" id="SM00736">
    <property type="entry name" value="CADG"/>
    <property type="match status" value="5"/>
</dbReference>
<feature type="domain" description="Cadherin" evidence="4">
    <location>
        <begin position="1044"/>
        <end position="1137"/>
    </location>
</feature>
<dbReference type="InterPro" id="IPR013320">
    <property type="entry name" value="ConA-like_dom_sf"/>
</dbReference>
<dbReference type="Gene3D" id="2.60.40.60">
    <property type="entry name" value="Cadherins"/>
    <property type="match status" value="10"/>
</dbReference>
<gene>
    <name evidence="5" type="ORF">SAMN02745217_03161</name>
</gene>
<feature type="domain" description="Cadherin" evidence="4">
    <location>
        <begin position="250"/>
        <end position="346"/>
    </location>
</feature>
<dbReference type="InterPro" id="IPR015919">
    <property type="entry name" value="Cadherin-like_sf"/>
</dbReference>
<evidence type="ECO:0000313" key="6">
    <source>
        <dbReference type="Proteomes" id="UP000184612"/>
    </source>
</evidence>
<dbReference type="Pfam" id="PF12733">
    <property type="entry name" value="Cadherin-like"/>
    <property type="match status" value="1"/>
</dbReference>
<dbReference type="PRINTS" id="PR00205">
    <property type="entry name" value="CADHERIN"/>
</dbReference>
<protein>
    <submittedName>
        <fullName evidence="5">Cadherin-like beta sandwich domain-containing protein</fullName>
    </submittedName>
</protein>
<dbReference type="EMBL" id="FRFD01000009">
    <property type="protein sequence ID" value="SHO51382.1"/>
    <property type="molecule type" value="Genomic_DNA"/>
</dbReference>
<keyword evidence="1" id="KW-0812">Transmembrane</keyword>
<dbReference type="Proteomes" id="UP000184612">
    <property type="component" value="Unassembled WGS sequence"/>
</dbReference>
<feature type="domain" description="Cadherin" evidence="4">
    <location>
        <begin position="641"/>
        <end position="739"/>
    </location>
</feature>
<feature type="domain" description="Cadherin" evidence="4">
    <location>
        <begin position="946"/>
        <end position="1037"/>
    </location>
</feature>
<feature type="domain" description="Cadherin" evidence="4">
    <location>
        <begin position="845"/>
        <end position="938"/>
    </location>
</feature>
<dbReference type="GO" id="GO:0005886">
    <property type="term" value="C:plasma membrane"/>
    <property type="evidence" value="ECO:0007669"/>
    <property type="project" value="UniProtKB-SubCell"/>
</dbReference>
<dbReference type="InterPro" id="IPR025883">
    <property type="entry name" value="Cadherin-like_domain"/>
</dbReference>
<keyword evidence="6" id="KW-1185">Reference proteome</keyword>
<dbReference type="GO" id="GO:0005509">
    <property type="term" value="F:calcium ion binding"/>
    <property type="evidence" value="ECO:0007669"/>
    <property type="project" value="InterPro"/>
</dbReference>
<evidence type="ECO:0000256" key="2">
    <source>
        <dbReference type="ARBA" id="ARBA00022989"/>
    </source>
</evidence>
<feature type="domain" description="Cadherin" evidence="4">
    <location>
        <begin position="450"/>
        <end position="542"/>
    </location>
</feature>
<name>A0A1M7YFG8_9FIRM</name>
<evidence type="ECO:0000313" key="5">
    <source>
        <dbReference type="EMBL" id="SHO51382.1"/>
    </source>
</evidence>
<proteinExistence type="predicted"/>
<evidence type="ECO:0000256" key="1">
    <source>
        <dbReference type="ARBA" id="ARBA00022692"/>
    </source>
</evidence>
<dbReference type="Pfam" id="PF13385">
    <property type="entry name" value="Laminin_G_3"/>
    <property type="match status" value="1"/>
</dbReference>
<evidence type="ECO:0000259" key="4">
    <source>
        <dbReference type="PROSITE" id="PS50268"/>
    </source>
</evidence>
<accession>A0A1M7YFG8</accession>
<feature type="domain" description="Cadherin" evidence="4">
    <location>
        <begin position="746"/>
        <end position="839"/>
    </location>
</feature>
<dbReference type="CDD" id="cd11304">
    <property type="entry name" value="Cadherin_repeat"/>
    <property type="match status" value="10"/>
</dbReference>
<feature type="region of interest" description="Disordered" evidence="3">
    <location>
        <begin position="1235"/>
        <end position="1256"/>
    </location>
</feature>
<feature type="compositionally biased region" description="Polar residues" evidence="3">
    <location>
        <begin position="1235"/>
        <end position="1247"/>
    </location>
</feature>
<dbReference type="GO" id="GO:0007156">
    <property type="term" value="P:homophilic cell adhesion via plasma membrane adhesion molecules"/>
    <property type="evidence" value="ECO:0007669"/>
    <property type="project" value="InterPro"/>
</dbReference>
<evidence type="ECO:0000256" key="3">
    <source>
        <dbReference type="SAM" id="MobiDB-lite"/>
    </source>
</evidence>
<feature type="domain" description="Cadherin" evidence="4">
    <location>
        <begin position="1137"/>
        <end position="1243"/>
    </location>
</feature>
<organism evidence="5 6">
    <name type="scientific">Anaerocolumna xylanovorans DSM 12503</name>
    <dbReference type="NCBI Taxonomy" id="1121345"/>
    <lineage>
        <taxon>Bacteria</taxon>
        <taxon>Bacillati</taxon>
        <taxon>Bacillota</taxon>
        <taxon>Clostridia</taxon>
        <taxon>Lachnospirales</taxon>
        <taxon>Lachnospiraceae</taxon>
        <taxon>Anaerocolumna</taxon>
    </lineage>
</organism>
<dbReference type="RefSeq" id="WP_073589814.1">
    <property type="nucleotide sequence ID" value="NZ_FRFD01000009.1"/>
</dbReference>
<dbReference type="Gene3D" id="2.60.120.200">
    <property type="match status" value="1"/>
</dbReference>
<sequence length="1594" mass="171107">MKILQRYRACLKIFLTVVFVVVCVLVGDSSRVFAEIPSDYQSRWRFENNTADEKNSAPLDYCYQYDSVSMANNPVGNAMFSNNAKEGLGSLSFYDFNYYISNAITSGENYALSMMIYIDPSYENETMQSIAMLNNGANLIYNPDGSKRLDLNIYMADSSYHDVWSNSISPGKWYHVVIVRDGSLFKLYLNGIESQETVLGSLPIDFGITLGGTGDSRFYGYMDDMILYNSQLNQTLISGMSSTYFKIPSDITLSNASVAENSTAVGSLSSTDEDSTAFSYSLVDSVNYPDNNYFTISGSNLAFITAPDYETKSSYTICIRTQDETGLTYTKEFTVSVTDVNEAPTSLSLSNNSIAENSPLGTVIGTLTGTDPEGDILTYSLPAGLDDNASFTVAGNELRLNVVPNYEVKSSYSITVRVSDGTNNYDKNFTVNITNVNEAPMDIFLSAANVNEHTAAGITVGNLTGADPDSADSFTYALVSGSGDTDNSSFAIIGNTLKFTEVADYEVKNNYSIRVKVTDSGSLTFEKVFTISVTDGNDPPSDITLTGGSVDENVINGTAGTLEAVDPNTGDTFTYVLTAGSGDTDNASFIITGNTLKLIAAPDYEVKNSCNVRIRMTDNGGLFCEKAFIIAIADVNEAPTDITLSNSSIAENLAAGTVIGTLLGTDPDSGESLTYSLPGGLDDNSSFVITGNLLKLNIAADYETKSSYSVTVRVTDSASHTCDKTFTITIINGNDAPSDIALSGNSVIENCAVGTVVGTLSSTDQDTADTYSYTLAAGTGDADNAVFSISGNVLKVAGTIDYELKPSYSIRIRTMDNGGLYYEKVFTISVTDSDDPPTDIMLSAASVPENSAAGIPVGTLSSADTPGDSFTYTLVNGAGDTDNALFYISGDKLMLNFSPDYEVKNSYSIRVRTTDSGSLSYEKAFTINISDVKEAPTDITLSANLISENALVAATIGIFNCTDPDHGEAYTYSLVPGTGDTDNGSFRIEANELKLAAALDYETKNSCNIRVSVSDGSYTFEKQFNILILDGNDAPTNILLSADSVAENTSAGTIIAALNAADSNTGDTFTYSLVNGAGAGDNASFTIDGNSLKLAVSPDYETKSSYAIRIRVTDNGGLFYEKAFTIAVTDVNEAPADIALSENSIEENSAAGTVIGRFSAVDGDAASTFTYTLVSGNGDTDNASFTIEGNELKAAIVPDYEKKNSYTVRIRVTDAGHLYFEKAFTITVRDVSENTGGVSAPSVSDSGNTKESKSTEKFTLDVTNGKNDKSIAKVGIERTTEADGTIKDNVVYDEAGTKETIKRLQEEKGDTARIAIPDIGGKAAEVKVTIPKKSLKLLSDGKINLKINTKDVKISVPNASLKKADNKLDKDLYFQVIPVKEQKQREEILGRAKDNSLVIKMMQGNNFTLVGKPMIVETDMPSAAVELVLPLEGITIPTNPAERKAFLDRLAIFIEHSDGNKEIIKGEVVEYVKGVYGLKFRVQNFSTFTVLLNQTIKKSAQCSMQKLNGTKVKGSKVIITVPNTRTSLTLDTAVSKNASWRVYSDSACKKVIKKEKITLKTGKNNVYIKVVAEDGKHYKIYAVTIIRSSKTAVK</sequence>
<dbReference type="STRING" id="1121345.SAMN02745217_03161"/>
<dbReference type="PANTHER" id="PTHR24026:SF126">
    <property type="entry name" value="PROTOCADHERIN FAT 4"/>
    <property type="match status" value="1"/>
</dbReference>
<reference evidence="5 6" key="1">
    <citation type="submission" date="2016-12" db="EMBL/GenBank/DDBJ databases">
        <authorList>
            <person name="Song W.-J."/>
            <person name="Kurnit D.M."/>
        </authorList>
    </citation>
    <scope>NUCLEOTIDE SEQUENCE [LARGE SCALE GENOMIC DNA]</scope>
    <source>
        <strain evidence="5 6">DSM 12503</strain>
    </source>
</reference>
<dbReference type="SUPFAM" id="SSF49313">
    <property type="entry name" value="Cadherin-like"/>
    <property type="match status" value="10"/>
</dbReference>
<keyword evidence="2" id="KW-1133">Transmembrane helix</keyword>
<dbReference type="SUPFAM" id="SSF49899">
    <property type="entry name" value="Concanavalin A-like lectins/glucanases"/>
    <property type="match status" value="1"/>
</dbReference>
<feature type="domain" description="Cadherin" evidence="4">
    <location>
        <begin position="346"/>
        <end position="444"/>
    </location>
</feature>
<dbReference type="PROSITE" id="PS50268">
    <property type="entry name" value="CADHERIN_2"/>
    <property type="match status" value="10"/>
</dbReference>
<keyword evidence="2" id="KW-0472">Membrane</keyword>
<dbReference type="PANTHER" id="PTHR24026">
    <property type="entry name" value="FAT ATYPICAL CADHERIN-RELATED"/>
    <property type="match status" value="1"/>
</dbReference>
<dbReference type="SMART" id="SM00112">
    <property type="entry name" value="CA"/>
    <property type="match status" value="10"/>
</dbReference>
<dbReference type="InterPro" id="IPR002126">
    <property type="entry name" value="Cadherin-like_dom"/>
</dbReference>
<dbReference type="InterPro" id="IPR006644">
    <property type="entry name" value="Cadg"/>
</dbReference>